<evidence type="ECO:0000256" key="10">
    <source>
        <dbReference type="SAM" id="MobiDB-lite"/>
    </source>
</evidence>
<dbReference type="Pfam" id="PF04290">
    <property type="entry name" value="DctQ"/>
    <property type="match status" value="1"/>
</dbReference>
<organism evidence="12 13">
    <name type="scientific">Vibrio proteolyticus NBRC 13287</name>
    <dbReference type="NCBI Taxonomy" id="1219065"/>
    <lineage>
        <taxon>Bacteria</taxon>
        <taxon>Pseudomonadati</taxon>
        <taxon>Pseudomonadota</taxon>
        <taxon>Gammaproteobacteria</taxon>
        <taxon>Vibrionales</taxon>
        <taxon>Vibrionaceae</taxon>
        <taxon>Vibrio</taxon>
    </lineage>
</organism>
<comment type="subcellular location">
    <subcellularLocation>
        <location evidence="1 9">Cell inner membrane</location>
        <topology evidence="1 9">Multi-pass membrane protein</topology>
    </subcellularLocation>
</comment>
<proteinExistence type="inferred from homology"/>
<comment type="function">
    <text evidence="9">Part of the tripartite ATP-independent periplasmic (TRAP) transport system.</text>
</comment>
<evidence type="ECO:0000256" key="2">
    <source>
        <dbReference type="ARBA" id="ARBA00022448"/>
    </source>
</evidence>
<dbReference type="InterPro" id="IPR007387">
    <property type="entry name" value="TRAP_DctQ"/>
</dbReference>
<reference evidence="12 13" key="1">
    <citation type="submission" date="2013-09" db="EMBL/GenBank/DDBJ databases">
        <title>Whole genome shotgun sequence of Vibrio proteolyticus NBRC 13287.</title>
        <authorList>
            <person name="Isaki S."/>
            <person name="Hosoyama A."/>
            <person name="Numata M."/>
            <person name="Hashimoto M."/>
            <person name="Hosoyama Y."/>
            <person name="Tsuchikane K."/>
            <person name="Noguchi M."/>
            <person name="Hirakata S."/>
            <person name="Ichikawa N."/>
            <person name="Ohji S."/>
            <person name="Yamazoe A."/>
            <person name="Fujita N."/>
        </authorList>
    </citation>
    <scope>NUCLEOTIDE SEQUENCE [LARGE SCALE GENOMIC DNA]</scope>
    <source>
        <strain evidence="12 13">NBRC 13287</strain>
    </source>
</reference>
<gene>
    <name evidence="12" type="ORF">VPR01S_02_02640</name>
</gene>
<sequence>MYHMEQSFFAKVGQFTDKVEETLIAFFLGAMTMLTFINVIMRYLFNDNILWALELTVFMFAWMVLVGASYGVKKHFHIGVDVVINLAPEGGRKVLALLAVGCCLVFSVLLLIGSWNYWYPFISERAWYETDDIPMPDMFQFLADWLNEGERYEKLPRFIPYMALPLGMALLTFRFAQLAVQIMTGKLDRLIAGHEAEEELEALKEELAEEAGDVMTPKNKHDNKEN</sequence>
<accession>U3BH42</accession>
<feature type="transmembrane region" description="Helical" evidence="9">
    <location>
        <begin position="158"/>
        <end position="180"/>
    </location>
</feature>
<feature type="transmembrane region" description="Helical" evidence="9">
    <location>
        <begin position="51"/>
        <end position="73"/>
    </location>
</feature>
<dbReference type="Proteomes" id="UP000016570">
    <property type="component" value="Unassembled WGS sequence"/>
</dbReference>
<feature type="domain" description="Tripartite ATP-independent periplasmic transporters DctQ component" evidence="11">
    <location>
        <begin position="31"/>
        <end position="183"/>
    </location>
</feature>
<comment type="subunit">
    <text evidence="9">The complex comprises the extracytoplasmic solute receptor protein and the two transmembrane proteins.</text>
</comment>
<dbReference type="PANTHER" id="PTHR35011:SF2">
    <property type="entry name" value="2,3-DIKETO-L-GULONATE TRAP TRANSPORTER SMALL PERMEASE PROTEIN YIAM"/>
    <property type="match status" value="1"/>
</dbReference>
<protein>
    <recommendedName>
        <fullName evidence="9">TRAP transporter small permease protein</fullName>
    </recommendedName>
</protein>
<evidence type="ECO:0000256" key="6">
    <source>
        <dbReference type="ARBA" id="ARBA00022989"/>
    </source>
</evidence>
<evidence type="ECO:0000256" key="3">
    <source>
        <dbReference type="ARBA" id="ARBA00022475"/>
    </source>
</evidence>
<keyword evidence="5 9" id="KW-0812">Transmembrane</keyword>
<evidence type="ECO:0000259" key="11">
    <source>
        <dbReference type="Pfam" id="PF04290"/>
    </source>
</evidence>
<keyword evidence="4 9" id="KW-0997">Cell inner membrane</keyword>
<dbReference type="PANTHER" id="PTHR35011">
    <property type="entry name" value="2,3-DIKETO-L-GULONATE TRAP TRANSPORTER SMALL PERMEASE PROTEIN YIAM"/>
    <property type="match status" value="1"/>
</dbReference>
<keyword evidence="3" id="KW-1003">Cell membrane</keyword>
<evidence type="ECO:0000256" key="5">
    <source>
        <dbReference type="ARBA" id="ARBA00022692"/>
    </source>
</evidence>
<feature type="region of interest" description="Disordered" evidence="10">
    <location>
        <begin position="207"/>
        <end position="226"/>
    </location>
</feature>
<keyword evidence="13" id="KW-1185">Reference proteome</keyword>
<evidence type="ECO:0000256" key="7">
    <source>
        <dbReference type="ARBA" id="ARBA00023136"/>
    </source>
</evidence>
<evidence type="ECO:0000313" key="12">
    <source>
        <dbReference type="EMBL" id="GAD66013.1"/>
    </source>
</evidence>
<dbReference type="GO" id="GO:0022857">
    <property type="term" value="F:transmembrane transporter activity"/>
    <property type="evidence" value="ECO:0007669"/>
    <property type="project" value="UniProtKB-UniRule"/>
</dbReference>
<feature type="transmembrane region" description="Helical" evidence="9">
    <location>
        <begin position="94"/>
        <end position="118"/>
    </location>
</feature>
<dbReference type="STRING" id="1219065.VPR01S_02_02640"/>
<dbReference type="GO" id="GO:0015740">
    <property type="term" value="P:C4-dicarboxylate transport"/>
    <property type="evidence" value="ECO:0007669"/>
    <property type="project" value="TreeGrafter"/>
</dbReference>
<keyword evidence="7 9" id="KW-0472">Membrane</keyword>
<dbReference type="EMBL" id="BATJ01000002">
    <property type="protein sequence ID" value="GAD66013.1"/>
    <property type="molecule type" value="Genomic_DNA"/>
</dbReference>
<comment type="caution">
    <text evidence="12">The sequence shown here is derived from an EMBL/GenBank/DDBJ whole genome shotgun (WGS) entry which is preliminary data.</text>
</comment>
<dbReference type="InterPro" id="IPR055348">
    <property type="entry name" value="DctQ"/>
</dbReference>
<keyword evidence="6 9" id="KW-1133">Transmembrane helix</keyword>
<comment type="similarity">
    <text evidence="8 9">Belongs to the TRAP transporter small permease family.</text>
</comment>
<name>U3BH42_VIBPR</name>
<evidence type="ECO:0000256" key="1">
    <source>
        <dbReference type="ARBA" id="ARBA00004429"/>
    </source>
</evidence>
<feature type="transmembrane region" description="Helical" evidence="9">
    <location>
        <begin position="21"/>
        <end position="45"/>
    </location>
</feature>
<keyword evidence="2 9" id="KW-0813">Transport</keyword>
<evidence type="ECO:0000256" key="4">
    <source>
        <dbReference type="ARBA" id="ARBA00022519"/>
    </source>
</evidence>
<dbReference type="eggNOG" id="COG3090">
    <property type="taxonomic scope" value="Bacteria"/>
</dbReference>
<dbReference type="GO" id="GO:0005886">
    <property type="term" value="C:plasma membrane"/>
    <property type="evidence" value="ECO:0007669"/>
    <property type="project" value="UniProtKB-SubCell"/>
</dbReference>
<evidence type="ECO:0000256" key="8">
    <source>
        <dbReference type="ARBA" id="ARBA00038436"/>
    </source>
</evidence>
<evidence type="ECO:0000256" key="9">
    <source>
        <dbReference type="RuleBase" id="RU369079"/>
    </source>
</evidence>
<evidence type="ECO:0000313" key="13">
    <source>
        <dbReference type="Proteomes" id="UP000016570"/>
    </source>
</evidence>
<dbReference type="AlphaFoldDB" id="U3BH42"/>